<evidence type="ECO:0000313" key="4">
    <source>
        <dbReference type="Proteomes" id="UP000247702"/>
    </source>
</evidence>
<reference evidence="2 4" key="1">
    <citation type="submission" date="2017-11" db="EMBL/GenBank/DDBJ databases">
        <title>The genome of Rhizophagus clarus HR1 reveals common genetic basis of auxotrophy among arbuscular mycorrhizal fungi.</title>
        <authorList>
            <person name="Kobayashi Y."/>
        </authorList>
    </citation>
    <scope>NUCLEOTIDE SEQUENCE [LARGE SCALE GENOMIC DNA]</scope>
    <source>
        <strain evidence="2 4">HR1</strain>
    </source>
</reference>
<evidence type="ECO:0000313" key="3">
    <source>
        <dbReference type="EMBL" id="GES94381.1"/>
    </source>
</evidence>
<dbReference type="EMBL" id="BEXD01000285">
    <property type="protein sequence ID" value="GBB86088.1"/>
    <property type="molecule type" value="Genomic_DNA"/>
</dbReference>
<name>A0A2Z6QZQ3_9GLOM</name>
<comment type="caution">
    <text evidence="2">The sequence shown here is derived from an EMBL/GenBank/DDBJ whole genome shotgun (WGS) entry which is preliminary data.</text>
</comment>
<evidence type="ECO:0000313" key="2">
    <source>
        <dbReference type="EMBL" id="GBB86088.1"/>
    </source>
</evidence>
<evidence type="ECO:0000256" key="1">
    <source>
        <dbReference type="SAM" id="Coils"/>
    </source>
</evidence>
<proteinExistence type="predicted"/>
<dbReference type="EMBL" id="BLAL01000236">
    <property type="protein sequence ID" value="GES94381.1"/>
    <property type="molecule type" value="Genomic_DNA"/>
</dbReference>
<gene>
    <name evidence="3" type="ORF">RCL2_002111600</name>
    <name evidence="2" type="ORF">RclHR1_12540004</name>
</gene>
<dbReference type="AlphaFoldDB" id="A0A2Z6QZQ3"/>
<reference evidence="3" key="2">
    <citation type="submission" date="2019-10" db="EMBL/GenBank/DDBJ databases">
        <title>Conservation and host-specific expression of non-tandemly repeated heterogenous ribosome RNA gene in arbuscular mycorrhizal fungi.</title>
        <authorList>
            <person name="Maeda T."/>
            <person name="Kobayashi Y."/>
            <person name="Nakagawa T."/>
            <person name="Ezawa T."/>
            <person name="Yamaguchi K."/>
            <person name="Bino T."/>
            <person name="Nishimoto Y."/>
            <person name="Shigenobu S."/>
            <person name="Kawaguchi M."/>
        </authorList>
    </citation>
    <scope>NUCLEOTIDE SEQUENCE</scope>
    <source>
        <strain evidence="3">HR1</strain>
    </source>
</reference>
<protein>
    <submittedName>
        <fullName evidence="2">Uncharacterized protein</fullName>
    </submittedName>
</protein>
<sequence>MTIKVNKESQEKDNYILFLKKRLEEMTNNANEEVQKNFNLSTLLKENEKKLESLEKKVNKVDCSTLLNNIENTLYIQRILINLNIDYDDSDEYKRHENSIKYLKTEYKKLTCIINIGNEKKLDFLEKRVDFLKKVVNFHNFR</sequence>
<feature type="coiled-coil region" evidence="1">
    <location>
        <begin position="16"/>
        <end position="64"/>
    </location>
</feature>
<keyword evidence="1" id="KW-0175">Coiled coil</keyword>
<dbReference type="OrthoDB" id="2400441at2759"/>
<accession>A0A2Z6QZQ3</accession>
<dbReference type="Proteomes" id="UP000247702">
    <property type="component" value="Unassembled WGS sequence"/>
</dbReference>
<organism evidence="2 4">
    <name type="scientific">Rhizophagus clarus</name>
    <dbReference type="NCBI Taxonomy" id="94130"/>
    <lineage>
        <taxon>Eukaryota</taxon>
        <taxon>Fungi</taxon>
        <taxon>Fungi incertae sedis</taxon>
        <taxon>Mucoromycota</taxon>
        <taxon>Glomeromycotina</taxon>
        <taxon>Glomeromycetes</taxon>
        <taxon>Glomerales</taxon>
        <taxon>Glomeraceae</taxon>
        <taxon>Rhizophagus</taxon>
    </lineage>
</organism>
<keyword evidence="4" id="KW-1185">Reference proteome</keyword>
<dbReference type="Proteomes" id="UP000615446">
    <property type="component" value="Unassembled WGS sequence"/>
</dbReference>